<dbReference type="InterPro" id="IPR058240">
    <property type="entry name" value="rSAM_sf"/>
</dbReference>
<dbReference type="GO" id="GO:0008616">
    <property type="term" value="P:tRNA queuosine(34) biosynthetic process"/>
    <property type="evidence" value="ECO:0007669"/>
    <property type="project" value="UniProtKB-UniRule"/>
</dbReference>
<keyword evidence="6 8" id="KW-0411">Iron-sulfur</keyword>
<evidence type="ECO:0000256" key="3">
    <source>
        <dbReference type="ARBA" id="ARBA00022723"/>
    </source>
</evidence>
<comment type="caution">
    <text evidence="10">The sequence shown here is derived from an EMBL/GenBank/DDBJ whole genome shotgun (WGS) entry which is preliminary data.</text>
</comment>
<name>A0AAW5AQE4_9NEIS</name>
<evidence type="ECO:0000256" key="8">
    <source>
        <dbReference type="HAMAP-Rule" id="MF_00917"/>
    </source>
</evidence>
<keyword evidence="7 8" id="KW-0456">Lyase</keyword>
<proteinExistence type="inferred from homology"/>
<dbReference type="SUPFAM" id="SSF102114">
    <property type="entry name" value="Radical SAM enzymes"/>
    <property type="match status" value="1"/>
</dbReference>
<feature type="binding site" evidence="8">
    <location>
        <position position="41"/>
    </location>
    <ligand>
        <name>[4Fe-4S] cluster</name>
        <dbReference type="ChEBI" id="CHEBI:49883"/>
        <note>4Fe-4S-S-AdoMet</note>
    </ligand>
</feature>
<organism evidence="10 11">
    <name type="scientific">Neisseria lisongii</name>
    <dbReference type="NCBI Taxonomy" id="2912188"/>
    <lineage>
        <taxon>Bacteria</taxon>
        <taxon>Pseudomonadati</taxon>
        <taxon>Pseudomonadota</taxon>
        <taxon>Betaproteobacteria</taxon>
        <taxon>Neisseriales</taxon>
        <taxon>Neisseriaceae</taxon>
        <taxon>Neisseria</taxon>
    </lineage>
</organism>
<evidence type="ECO:0000256" key="2">
    <source>
        <dbReference type="ARBA" id="ARBA00022691"/>
    </source>
</evidence>
<comment type="catalytic activity">
    <reaction evidence="8">
        <text>6-carboxy-5,6,7,8-tetrahydropterin + H(+) = 7-carboxy-7-carbaguanine + NH4(+)</text>
        <dbReference type="Rhea" id="RHEA:27974"/>
        <dbReference type="ChEBI" id="CHEBI:15378"/>
        <dbReference type="ChEBI" id="CHEBI:28938"/>
        <dbReference type="ChEBI" id="CHEBI:61032"/>
        <dbReference type="ChEBI" id="CHEBI:61036"/>
        <dbReference type="EC" id="4.3.99.3"/>
    </reaction>
</comment>
<comment type="subunit">
    <text evidence="8">Homodimer.</text>
</comment>
<feature type="binding site" evidence="8">
    <location>
        <position position="45"/>
    </location>
    <ligand>
        <name>[4Fe-4S] cluster</name>
        <dbReference type="ChEBI" id="CHEBI:49883"/>
        <note>4Fe-4S-S-AdoMet</note>
    </ligand>
</feature>
<comment type="caution">
    <text evidence="8">Lacks conserved residue(s) required for the propagation of feature annotation.</text>
</comment>
<protein>
    <recommendedName>
        <fullName evidence="8">7-carboxy-7-deazaguanine synthase</fullName>
        <shortName evidence="8">CDG synthase</shortName>
        <ecNumber evidence="8">4.3.99.3</ecNumber>
    </recommendedName>
    <alternativeName>
        <fullName evidence="8">Queuosine biosynthesis protein QueE</fullName>
    </alternativeName>
</protein>
<gene>
    <name evidence="8" type="primary">queE</name>
    <name evidence="10" type="ORF">L4H06_09295</name>
</gene>
<dbReference type="GO" id="GO:1904047">
    <property type="term" value="F:S-adenosyl-L-methionine binding"/>
    <property type="evidence" value="ECO:0007669"/>
    <property type="project" value="UniProtKB-UniRule"/>
</dbReference>
<dbReference type="RefSeq" id="WP_237093263.1">
    <property type="nucleotide sequence ID" value="NZ_JAKKDL010000015.1"/>
</dbReference>
<reference evidence="10" key="1">
    <citation type="submission" date="2022-01" db="EMBL/GenBank/DDBJ databases">
        <title>Neisseria sp. ZJ104.</title>
        <authorList>
            <person name="Yang C."/>
        </authorList>
    </citation>
    <scope>NUCLEOTIDE SEQUENCE</scope>
    <source>
        <strain evidence="10">ZJ104</strain>
    </source>
</reference>
<feature type="binding site" evidence="8">
    <location>
        <position position="78"/>
    </location>
    <ligand>
        <name>substrate</name>
    </ligand>
</feature>
<feature type="binding site" evidence="8">
    <location>
        <position position="50"/>
    </location>
    <ligand>
        <name>Mg(2+)</name>
        <dbReference type="ChEBI" id="CHEBI:18420"/>
    </ligand>
</feature>
<dbReference type="PANTHER" id="PTHR42836:SF1">
    <property type="entry name" value="7-CARBOXY-7-DEAZAGUANINE SYNTHASE"/>
    <property type="match status" value="1"/>
</dbReference>
<feature type="binding site" evidence="8">
    <location>
        <begin position="22"/>
        <end position="24"/>
    </location>
    <ligand>
        <name>substrate</name>
    </ligand>
</feature>
<accession>A0AAW5AQE4</accession>
<feature type="binding site" evidence="8">
    <location>
        <position position="37"/>
    </location>
    <ligand>
        <name>substrate</name>
    </ligand>
</feature>
<dbReference type="GO" id="GO:0016840">
    <property type="term" value="F:carbon-nitrogen lyase activity"/>
    <property type="evidence" value="ECO:0007669"/>
    <property type="project" value="UniProtKB-UniRule"/>
</dbReference>
<comment type="pathway">
    <text evidence="8">Purine metabolism; 7-cyano-7-deazaguanine biosynthesis.</text>
</comment>
<dbReference type="PANTHER" id="PTHR42836">
    <property type="entry name" value="7-CARBOXY-7-DEAZAGUANINE SYNTHASE"/>
    <property type="match status" value="1"/>
</dbReference>
<comment type="cofactor">
    <cofactor evidence="8">
        <name>[4Fe-4S] cluster</name>
        <dbReference type="ChEBI" id="CHEBI:49883"/>
    </cofactor>
    <text evidence="8">Binds 1 [4Fe-4S] cluster. The cluster is coordinated with 3 cysteines and an exchangeable S-adenosyl-L-methionine.</text>
</comment>
<keyword evidence="1 8" id="KW-0004">4Fe-4S</keyword>
<keyword evidence="3 8" id="KW-0479">Metal-binding</keyword>
<sequence length="212" mass="23603">MGVTQILPQNPLFRIVEIFESLQGEGYNTGMPAVFIRLGKCNLACSWCDTDYLTFEMMSLNEILGRLKNHTARNIIITGGEPTIQPHLAVLLNALKAEGYYLCMESNGLNPAPPQIDFVAVSPKACYATKYEKNCIAAADEVRIVADGDVIGFCRLMEDKIRAKHFYLSPREQNGGMNIYETIRQIGVLNSRPNAAVHWQLSIQTHKLAGIE</sequence>
<keyword evidence="8" id="KW-0671">Queuosine biosynthesis</keyword>
<dbReference type="Gene3D" id="3.20.20.70">
    <property type="entry name" value="Aldolase class I"/>
    <property type="match status" value="1"/>
</dbReference>
<evidence type="ECO:0000256" key="6">
    <source>
        <dbReference type="ARBA" id="ARBA00023014"/>
    </source>
</evidence>
<dbReference type="HAMAP" id="MF_00917">
    <property type="entry name" value="QueE"/>
    <property type="match status" value="1"/>
</dbReference>
<keyword evidence="4 8" id="KW-0460">Magnesium</keyword>
<evidence type="ECO:0000256" key="4">
    <source>
        <dbReference type="ARBA" id="ARBA00022842"/>
    </source>
</evidence>
<comment type="cofactor">
    <cofactor evidence="8">
        <name>S-adenosyl-L-methionine</name>
        <dbReference type="ChEBI" id="CHEBI:59789"/>
    </cofactor>
    <text evidence="8">Binds 1 S-adenosyl-L-methionine per subunit.</text>
</comment>
<evidence type="ECO:0000256" key="1">
    <source>
        <dbReference type="ARBA" id="ARBA00022485"/>
    </source>
</evidence>
<keyword evidence="2 8" id="KW-0949">S-adenosyl-L-methionine</keyword>
<comment type="cofactor">
    <cofactor evidence="8">
        <name>Mg(2+)</name>
        <dbReference type="ChEBI" id="CHEBI:18420"/>
    </cofactor>
</comment>
<feature type="binding site" evidence="8">
    <location>
        <begin position="47"/>
        <end position="49"/>
    </location>
    <ligand>
        <name>S-adenosyl-L-methionine</name>
        <dbReference type="ChEBI" id="CHEBI:59789"/>
    </ligand>
</feature>
<evidence type="ECO:0000256" key="7">
    <source>
        <dbReference type="ARBA" id="ARBA00023239"/>
    </source>
</evidence>
<comment type="function">
    <text evidence="8">Catalyzes the complex heterocyclic radical-mediated conversion of 6-carboxy-5,6,7,8-tetrahydropterin (CPH4) to 7-carboxy-7-deazaguanine (CDG), a step common to the biosynthetic pathways of all 7-deazapurine-containing compounds.</text>
</comment>
<dbReference type="InterPro" id="IPR007197">
    <property type="entry name" value="rSAM"/>
</dbReference>
<dbReference type="InterPro" id="IPR013785">
    <property type="entry name" value="Aldolase_TIM"/>
</dbReference>
<dbReference type="EMBL" id="JAKKDL010000015">
    <property type="protein sequence ID" value="MCF7530417.1"/>
    <property type="molecule type" value="Genomic_DNA"/>
</dbReference>
<dbReference type="SFLD" id="SFLDS00029">
    <property type="entry name" value="Radical_SAM"/>
    <property type="match status" value="1"/>
</dbReference>
<evidence type="ECO:0000259" key="9">
    <source>
        <dbReference type="PROSITE" id="PS51918"/>
    </source>
</evidence>
<feature type="domain" description="Radical SAM core" evidence="9">
    <location>
        <begin position="28"/>
        <end position="212"/>
    </location>
</feature>
<dbReference type="GO" id="GO:0000287">
    <property type="term" value="F:magnesium ion binding"/>
    <property type="evidence" value="ECO:0007669"/>
    <property type="project" value="UniProtKB-UniRule"/>
</dbReference>
<dbReference type="PROSITE" id="PS51918">
    <property type="entry name" value="RADICAL_SAM"/>
    <property type="match status" value="1"/>
</dbReference>
<feature type="binding site" evidence="8">
    <location>
        <begin position="122"/>
        <end position="124"/>
    </location>
    <ligand>
        <name>S-adenosyl-L-methionine</name>
        <dbReference type="ChEBI" id="CHEBI:59789"/>
    </ligand>
</feature>
<dbReference type="AlphaFoldDB" id="A0AAW5AQE4"/>
<dbReference type="CDD" id="cd01335">
    <property type="entry name" value="Radical_SAM"/>
    <property type="match status" value="1"/>
</dbReference>
<evidence type="ECO:0000313" key="10">
    <source>
        <dbReference type="EMBL" id="MCF7530417.1"/>
    </source>
</evidence>
<dbReference type="PIRSF" id="PIRSF000370">
    <property type="entry name" value="QueE"/>
    <property type="match status" value="1"/>
</dbReference>
<dbReference type="Proteomes" id="UP001201397">
    <property type="component" value="Unassembled WGS sequence"/>
</dbReference>
<feature type="binding site" evidence="8">
    <location>
        <position position="48"/>
    </location>
    <ligand>
        <name>[4Fe-4S] cluster</name>
        <dbReference type="ChEBI" id="CHEBI:49883"/>
        <note>4Fe-4S-S-AdoMet</note>
    </ligand>
</feature>
<dbReference type="InterPro" id="IPR024924">
    <property type="entry name" value="7-CO-7-deazaguanine_synth-like"/>
</dbReference>
<comment type="similarity">
    <text evidence="8">Belongs to the radical SAM superfamily. 7-carboxy-7-deazaguanine synthase family.</text>
</comment>
<dbReference type="GO" id="GO:0051539">
    <property type="term" value="F:4 iron, 4 sulfur cluster binding"/>
    <property type="evidence" value="ECO:0007669"/>
    <property type="project" value="UniProtKB-UniRule"/>
</dbReference>
<evidence type="ECO:0000256" key="5">
    <source>
        <dbReference type="ARBA" id="ARBA00023004"/>
    </source>
</evidence>
<dbReference type="Pfam" id="PF04055">
    <property type="entry name" value="Radical_SAM"/>
    <property type="match status" value="1"/>
</dbReference>
<keyword evidence="5 8" id="KW-0408">Iron</keyword>
<feature type="binding site" evidence="8">
    <location>
        <position position="80"/>
    </location>
    <ligand>
        <name>S-adenosyl-L-methionine</name>
        <dbReference type="ChEBI" id="CHEBI:59789"/>
    </ligand>
</feature>
<dbReference type="EC" id="4.3.99.3" evidence="8"/>
<evidence type="ECO:0000313" key="11">
    <source>
        <dbReference type="Proteomes" id="UP001201397"/>
    </source>
</evidence>